<dbReference type="OrthoDB" id="3365698at2759"/>
<comment type="caution">
    <text evidence="1">The sequence shown here is derived from an EMBL/GenBank/DDBJ whole genome shotgun (WGS) entry which is preliminary data.</text>
</comment>
<organism evidence="1 2">
    <name type="scientific">Tetrapyrgos nigripes</name>
    <dbReference type="NCBI Taxonomy" id="182062"/>
    <lineage>
        <taxon>Eukaryota</taxon>
        <taxon>Fungi</taxon>
        <taxon>Dikarya</taxon>
        <taxon>Basidiomycota</taxon>
        <taxon>Agaricomycotina</taxon>
        <taxon>Agaricomycetes</taxon>
        <taxon>Agaricomycetidae</taxon>
        <taxon>Agaricales</taxon>
        <taxon>Marasmiineae</taxon>
        <taxon>Marasmiaceae</taxon>
        <taxon>Tetrapyrgos</taxon>
    </lineage>
</organism>
<accession>A0A8H5FWT8</accession>
<evidence type="ECO:0000313" key="2">
    <source>
        <dbReference type="Proteomes" id="UP000559256"/>
    </source>
</evidence>
<dbReference type="EMBL" id="JAACJM010000068">
    <property type="protein sequence ID" value="KAF5352091.1"/>
    <property type="molecule type" value="Genomic_DNA"/>
</dbReference>
<dbReference type="InterPro" id="IPR032675">
    <property type="entry name" value="LRR_dom_sf"/>
</dbReference>
<dbReference type="AlphaFoldDB" id="A0A8H5FWT8"/>
<gene>
    <name evidence="1" type="ORF">D9758_009432</name>
</gene>
<keyword evidence="2" id="KW-1185">Reference proteome</keyword>
<dbReference type="Proteomes" id="UP000559256">
    <property type="component" value="Unassembled WGS sequence"/>
</dbReference>
<evidence type="ECO:0008006" key="3">
    <source>
        <dbReference type="Google" id="ProtNLM"/>
    </source>
</evidence>
<name>A0A8H5FWT8_9AGAR</name>
<proteinExistence type="predicted"/>
<sequence length="583" mass="67122">MAIEAIPLCSQCNHSFLPKFHCGDLLSDVLEQLQSFYWPTRNDGYADTDGLQDEINRFDSEINQIRQSLSALEDARNALVRVKECRPALYSPIRKLPIEILQHTFSFCAHTPELDEHEILERHCRQRKQVAFVTLPILNVAQSCSFWRKVCLSRADFWADMTFFFDTLYDTYVDPRPHTLTRAPSLLPLVNQYLMRSKSSPLTINFHAFAPIADDSGGHFPKFDRFVRELLIVLLEEAGRWQSVVFALDCGFFRLDLIDQYTIFPLLEHLSIILPEEQRHNDLLMESWSGPEFTQWVSGAPISRLMIPWCRGLDLPLHSLTSVTIHHLEDSSAHILEGCPSLQQLRILSYRTRDNWSAIRQFLSLSHLEIWLSPEPEFYPNVLDVFDHMTLPSLSTLIVKSEYDGWTEWDGSGFTLMVLRSKCRLETLSFTRIDMTIDDVGKILSLTPHLTHFTLHLNSTMGADEVEDADCPFVTILKNLCVKQDHHDEPNPDDVSLTPSSSLPWTIPKYLIHVDIINLNYSMVQSIIDAACDMLKSRFDNSDYSTLEYFRLHGTQWDSDMTHLDKTLLYQLASDSGSQYSIL</sequence>
<evidence type="ECO:0000313" key="1">
    <source>
        <dbReference type="EMBL" id="KAF5352091.1"/>
    </source>
</evidence>
<dbReference type="Gene3D" id="3.80.10.10">
    <property type="entry name" value="Ribonuclease Inhibitor"/>
    <property type="match status" value="1"/>
</dbReference>
<reference evidence="1 2" key="1">
    <citation type="journal article" date="2020" name="ISME J.">
        <title>Uncovering the hidden diversity of litter-decomposition mechanisms in mushroom-forming fungi.</title>
        <authorList>
            <person name="Floudas D."/>
            <person name="Bentzer J."/>
            <person name="Ahren D."/>
            <person name="Johansson T."/>
            <person name="Persson P."/>
            <person name="Tunlid A."/>
        </authorList>
    </citation>
    <scope>NUCLEOTIDE SEQUENCE [LARGE SCALE GENOMIC DNA]</scope>
    <source>
        <strain evidence="1 2">CBS 291.85</strain>
    </source>
</reference>
<protein>
    <recommendedName>
        <fullName evidence="3">F-box domain-containing protein</fullName>
    </recommendedName>
</protein>